<comment type="similarity">
    <text evidence="1">Belongs to the aldehyde dehydrogenase family.</text>
</comment>
<gene>
    <name evidence="4" type="ORF">Aru02nite_62160</name>
</gene>
<dbReference type="CDD" id="cd07078">
    <property type="entry name" value="ALDH"/>
    <property type="match status" value="1"/>
</dbReference>
<dbReference type="InterPro" id="IPR016160">
    <property type="entry name" value="Ald_DH_CS_CYS"/>
</dbReference>
<keyword evidence="5" id="KW-1185">Reference proteome</keyword>
<name>A0A8J3JF64_9ACTN</name>
<dbReference type="RefSeq" id="WP_203663588.1">
    <property type="nucleotide sequence ID" value="NZ_BAAAZM010000021.1"/>
</dbReference>
<dbReference type="Pfam" id="PF00171">
    <property type="entry name" value="Aldedh"/>
    <property type="match status" value="1"/>
</dbReference>
<dbReference type="PANTHER" id="PTHR11699">
    <property type="entry name" value="ALDEHYDE DEHYDROGENASE-RELATED"/>
    <property type="match status" value="1"/>
</dbReference>
<feature type="domain" description="Aldehyde dehydrogenase" evidence="3">
    <location>
        <begin position="12"/>
        <end position="474"/>
    </location>
</feature>
<dbReference type="PROSITE" id="PS00070">
    <property type="entry name" value="ALDEHYDE_DEHYDR_CYS"/>
    <property type="match status" value="1"/>
</dbReference>
<dbReference type="AlphaFoldDB" id="A0A8J3JF64"/>
<accession>A0A8J3JF64</accession>
<comment type="caution">
    <text evidence="4">The sequence shown here is derived from an EMBL/GenBank/DDBJ whole genome shotgun (WGS) entry which is preliminary data.</text>
</comment>
<organism evidence="4 5">
    <name type="scientific">Actinocatenispora rupis</name>
    <dbReference type="NCBI Taxonomy" id="519421"/>
    <lineage>
        <taxon>Bacteria</taxon>
        <taxon>Bacillati</taxon>
        <taxon>Actinomycetota</taxon>
        <taxon>Actinomycetes</taxon>
        <taxon>Micromonosporales</taxon>
        <taxon>Micromonosporaceae</taxon>
        <taxon>Actinocatenispora</taxon>
    </lineage>
</organism>
<sequence>MDTQGLFIGGEWVASDSGETFASTNPADGTPVAVLARGSRSDVDRAVAAAHAALDFRYTPVWERAALCERIAEALSERRDALASALSAEQGKPLATEAYAEVGTAIDGFLSAAAHVKHLAGEALPLADPNKRALSRYEARGVYAIVTPWNFPVNIPTEYLAPGIATGNCLVWVPAPTTSHCAVLLAECLAGAGVPPGVLNLVTGDGAVVGDAAVTHPGTHAVGFTGSTATGRRIAERAAGKPLLLELGGNGPTLVFADADLDAAAGSLAAGAFFNAGQCCSATELVLVQRGVADELAELLVAQANQVRLGDPKAAGTTMGPLNNAPVAAKMDRHVADATARGARLVAGGHRVPHLGSELYYAPTVLADVSPTAEVYVEESFGPMLPLVVFDTEAEAMALAHGAQFGLVGSVWTRSASRGFRVAERLRTGIVNINEHSGYWEIHVPFGGGSGTGSGVGRLGGMATLEAMTDLKTITFDLNRF</sequence>
<dbReference type="EMBL" id="BOMB01000041">
    <property type="protein sequence ID" value="GID15327.1"/>
    <property type="molecule type" value="Genomic_DNA"/>
</dbReference>
<evidence type="ECO:0000256" key="2">
    <source>
        <dbReference type="ARBA" id="ARBA00023002"/>
    </source>
</evidence>
<evidence type="ECO:0000313" key="4">
    <source>
        <dbReference type="EMBL" id="GID15327.1"/>
    </source>
</evidence>
<dbReference type="InterPro" id="IPR016162">
    <property type="entry name" value="Ald_DH_N"/>
</dbReference>
<proteinExistence type="inferred from homology"/>
<dbReference type="FunFam" id="3.40.605.10:FF:000007">
    <property type="entry name" value="NAD/NADP-dependent betaine aldehyde dehydrogenase"/>
    <property type="match status" value="1"/>
</dbReference>
<dbReference type="GO" id="GO:0016620">
    <property type="term" value="F:oxidoreductase activity, acting on the aldehyde or oxo group of donors, NAD or NADP as acceptor"/>
    <property type="evidence" value="ECO:0007669"/>
    <property type="project" value="InterPro"/>
</dbReference>
<evidence type="ECO:0000256" key="1">
    <source>
        <dbReference type="ARBA" id="ARBA00009986"/>
    </source>
</evidence>
<dbReference type="Gene3D" id="3.40.605.10">
    <property type="entry name" value="Aldehyde Dehydrogenase, Chain A, domain 1"/>
    <property type="match status" value="1"/>
</dbReference>
<protein>
    <submittedName>
        <fullName evidence="4">Aldehyde dehydrogenase</fullName>
    </submittedName>
</protein>
<dbReference type="InterPro" id="IPR016163">
    <property type="entry name" value="Ald_DH_C"/>
</dbReference>
<reference evidence="4" key="1">
    <citation type="submission" date="2021-01" db="EMBL/GenBank/DDBJ databases">
        <title>Whole genome shotgun sequence of Actinocatenispora rupis NBRC 107355.</title>
        <authorList>
            <person name="Komaki H."/>
            <person name="Tamura T."/>
        </authorList>
    </citation>
    <scope>NUCLEOTIDE SEQUENCE</scope>
    <source>
        <strain evidence="4">NBRC 107355</strain>
    </source>
</reference>
<dbReference type="InterPro" id="IPR016161">
    <property type="entry name" value="Ald_DH/histidinol_DH"/>
</dbReference>
<dbReference type="Proteomes" id="UP000612808">
    <property type="component" value="Unassembled WGS sequence"/>
</dbReference>
<dbReference type="InterPro" id="IPR015590">
    <property type="entry name" value="Aldehyde_DH_dom"/>
</dbReference>
<evidence type="ECO:0000313" key="5">
    <source>
        <dbReference type="Proteomes" id="UP000612808"/>
    </source>
</evidence>
<dbReference type="SUPFAM" id="SSF53720">
    <property type="entry name" value="ALDH-like"/>
    <property type="match status" value="1"/>
</dbReference>
<dbReference type="Gene3D" id="3.40.309.10">
    <property type="entry name" value="Aldehyde Dehydrogenase, Chain A, domain 2"/>
    <property type="match status" value="1"/>
</dbReference>
<evidence type="ECO:0000259" key="3">
    <source>
        <dbReference type="Pfam" id="PF00171"/>
    </source>
</evidence>
<keyword evidence="2" id="KW-0560">Oxidoreductase</keyword>